<evidence type="ECO:0000256" key="2">
    <source>
        <dbReference type="ARBA" id="ARBA00023008"/>
    </source>
</evidence>
<dbReference type="InterPro" id="IPR008972">
    <property type="entry name" value="Cupredoxin"/>
</dbReference>
<dbReference type="SUPFAM" id="SSF49503">
    <property type="entry name" value="Cupredoxins"/>
    <property type="match status" value="1"/>
</dbReference>
<accession>A0A812F0V0</accession>
<evidence type="ECO:0000313" key="5">
    <source>
        <dbReference type="EMBL" id="CAE6491990.1"/>
    </source>
</evidence>
<evidence type="ECO:0000313" key="6">
    <source>
        <dbReference type="Proteomes" id="UP000655759"/>
    </source>
</evidence>
<proteinExistence type="predicted"/>
<keyword evidence="3" id="KW-1133">Transmembrane helix</keyword>
<evidence type="ECO:0000259" key="4">
    <source>
        <dbReference type="Pfam" id="PF00127"/>
    </source>
</evidence>
<comment type="caution">
    <text evidence="5">The sequence shown here is derived from an EMBL/GenBank/DDBJ whole genome shotgun (WGS) entry which is preliminary data.</text>
</comment>
<feature type="transmembrane region" description="Helical" evidence="3">
    <location>
        <begin position="265"/>
        <end position="285"/>
    </location>
</feature>
<keyword evidence="3" id="KW-0812">Transmembrane</keyword>
<name>A0A812F0V0_9ARCH</name>
<dbReference type="NCBIfam" id="TIGR04296">
    <property type="entry name" value="PEFG-CTERM"/>
    <property type="match status" value="1"/>
</dbReference>
<protein>
    <submittedName>
        <fullName evidence="5">Blue (Type 1) copper domain protein</fullName>
    </submittedName>
</protein>
<sequence length="293" mass="30911">MKTIAIGSIFAVLALMMVAPSAFADHATVEVSIPAGSSSPGCETTNECFIPAEAVIDVGSEVVWTNDDTAAHTVTSGDIKAGGPDGNFDSGLFMAGKTFSHTFEEEGEFPYFCLVHPWMQGVVIVQAAHGDDHDDKMTDKDGEMMDHGEPAMAMTADGSWMVKIHADKPTAGEELVLEVEFESADGKSDHANYEITATQDGQVVLTEEGHIHPGDTGLHITDALSSDSPVDVQVTILGFGLPDADPATWTGPKGETISARVVPEFGQIAMMILAVAIISIVAVTARSKVIPRL</sequence>
<dbReference type="GO" id="GO:0009055">
    <property type="term" value="F:electron transfer activity"/>
    <property type="evidence" value="ECO:0007669"/>
    <property type="project" value="InterPro"/>
</dbReference>
<keyword evidence="1" id="KW-0479">Metal-binding</keyword>
<dbReference type="Pfam" id="PF00127">
    <property type="entry name" value="Copper-bind"/>
    <property type="match status" value="1"/>
</dbReference>
<dbReference type="GO" id="GO:0005507">
    <property type="term" value="F:copper ion binding"/>
    <property type="evidence" value="ECO:0007669"/>
    <property type="project" value="InterPro"/>
</dbReference>
<evidence type="ECO:0000256" key="3">
    <source>
        <dbReference type="SAM" id="Phobius"/>
    </source>
</evidence>
<dbReference type="InterPro" id="IPR027560">
    <property type="entry name" value="PEFG-CTERM"/>
</dbReference>
<dbReference type="PANTHER" id="PTHR36507:SF1">
    <property type="entry name" value="BLL1555 PROTEIN"/>
    <property type="match status" value="1"/>
</dbReference>
<gene>
    <name evidence="5" type="ORF">NUZ5A_30030</name>
</gene>
<dbReference type="Proteomes" id="UP000655759">
    <property type="component" value="Unassembled WGS sequence"/>
</dbReference>
<reference evidence="5" key="1">
    <citation type="submission" date="2021-02" db="EMBL/GenBank/DDBJ databases">
        <authorList>
            <person name="Han P."/>
        </authorList>
    </citation>
    <scope>NUCLEOTIDE SEQUENCE</scope>
    <source>
        <strain evidence="5">Candidatus Nitrosotenuis uzonensis 5A</strain>
    </source>
</reference>
<evidence type="ECO:0000256" key="1">
    <source>
        <dbReference type="ARBA" id="ARBA00022723"/>
    </source>
</evidence>
<dbReference type="EMBL" id="CAJNAQ010000003">
    <property type="protein sequence ID" value="CAE6491990.1"/>
    <property type="molecule type" value="Genomic_DNA"/>
</dbReference>
<dbReference type="InterPro" id="IPR000923">
    <property type="entry name" value="BlueCu_1"/>
</dbReference>
<organism evidence="5 6">
    <name type="scientific">Candidatus Nitrosotenuis uzonensis</name>
    <dbReference type="NCBI Taxonomy" id="1407055"/>
    <lineage>
        <taxon>Archaea</taxon>
        <taxon>Nitrososphaerota</taxon>
        <taxon>Candidatus Nitrosotenuis</taxon>
    </lineage>
</organism>
<dbReference type="InterPro" id="IPR052721">
    <property type="entry name" value="ET_Amicyanin"/>
</dbReference>
<dbReference type="Gene3D" id="2.60.40.420">
    <property type="entry name" value="Cupredoxins - blue copper proteins"/>
    <property type="match status" value="1"/>
</dbReference>
<feature type="domain" description="Blue (type 1) copper" evidence="4">
    <location>
        <begin position="48"/>
        <end position="126"/>
    </location>
</feature>
<keyword evidence="3" id="KW-0472">Membrane</keyword>
<keyword evidence="2" id="KW-0186">Copper</keyword>
<dbReference type="RefSeq" id="WP_205098746.1">
    <property type="nucleotide sequence ID" value="NZ_CAJNAQ010000003.1"/>
</dbReference>
<dbReference type="AlphaFoldDB" id="A0A812F0V0"/>
<dbReference type="PANTHER" id="PTHR36507">
    <property type="entry name" value="BLL1555 PROTEIN"/>
    <property type="match status" value="1"/>
</dbReference>